<comment type="cofactor">
    <cofactor evidence="11">
        <name>[4Fe-4S] cluster</name>
        <dbReference type="ChEBI" id="CHEBI:49883"/>
    </cofactor>
    <text evidence="11">Binds 1 [4Fe-4S] cluster.</text>
</comment>
<comment type="catalytic activity">
    <reaction evidence="11">
        <text>ATP + H2O = ADP + phosphate + H(+)</text>
        <dbReference type="Rhea" id="RHEA:13065"/>
        <dbReference type="ChEBI" id="CHEBI:15377"/>
        <dbReference type="ChEBI" id="CHEBI:15378"/>
        <dbReference type="ChEBI" id="CHEBI:30616"/>
        <dbReference type="ChEBI" id="CHEBI:43474"/>
        <dbReference type="ChEBI" id="CHEBI:456216"/>
        <dbReference type="EC" id="5.6.2.3"/>
    </reaction>
</comment>
<comment type="similarity">
    <text evidence="11">Belongs to the helicase family. DinG subfamily. Type 1 sub-subfamily.</text>
</comment>
<dbReference type="PROSITE" id="PS51193">
    <property type="entry name" value="HELICASE_ATP_BIND_2"/>
    <property type="match status" value="1"/>
</dbReference>
<dbReference type="Pfam" id="PF13307">
    <property type="entry name" value="Helicase_C_2"/>
    <property type="match status" value="1"/>
</dbReference>
<evidence type="ECO:0000256" key="5">
    <source>
        <dbReference type="ARBA" id="ARBA00022806"/>
    </source>
</evidence>
<dbReference type="Pfam" id="PF06733">
    <property type="entry name" value="DEAD_2"/>
    <property type="match status" value="1"/>
</dbReference>
<dbReference type="InterPro" id="IPR010614">
    <property type="entry name" value="RAD3-like_helicase_DEAD"/>
</dbReference>
<dbReference type="GO" id="GO:0006281">
    <property type="term" value="P:DNA repair"/>
    <property type="evidence" value="ECO:0007669"/>
    <property type="project" value="TreeGrafter"/>
</dbReference>
<dbReference type="SMART" id="SM00491">
    <property type="entry name" value="HELICc2"/>
    <property type="match status" value="1"/>
</dbReference>
<evidence type="ECO:0000256" key="4">
    <source>
        <dbReference type="ARBA" id="ARBA00022801"/>
    </source>
</evidence>
<evidence type="ECO:0000256" key="6">
    <source>
        <dbReference type="ARBA" id="ARBA00022840"/>
    </source>
</evidence>
<keyword evidence="9 11" id="KW-0238">DNA-binding</keyword>
<dbReference type="GO" id="GO:0051539">
    <property type="term" value="F:4 iron, 4 sulfur cluster binding"/>
    <property type="evidence" value="ECO:0007669"/>
    <property type="project" value="UniProtKB-UniRule"/>
</dbReference>
<dbReference type="EMBL" id="AOGK01000025">
    <property type="protein sequence ID" value="MDG5977760.1"/>
    <property type="molecule type" value="Genomic_DNA"/>
</dbReference>
<keyword evidence="5 11" id="KW-0347">Helicase</keyword>
<name>A0A9X4P0P7_9BURK</name>
<dbReference type="Proteomes" id="UP001152876">
    <property type="component" value="Unassembled WGS sequence"/>
</dbReference>
<feature type="binding site" evidence="11">
    <location>
        <position position="255"/>
    </location>
    <ligand>
        <name>[4Fe-4S] cluster</name>
        <dbReference type="ChEBI" id="CHEBI:49883"/>
    </ligand>
</feature>
<keyword evidence="3 11" id="KW-0547">Nucleotide-binding</keyword>
<keyword evidence="6 11" id="KW-0067">ATP-binding</keyword>
<keyword evidence="10 11" id="KW-0413">Isomerase</keyword>
<dbReference type="HAMAP" id="MF_02205">
    <property type="entry name" value="DinG_proteobact"/>
    <property type="match status" value="1"/>
</dbReference>
<organism evidence="14 15">
    <name type="scientific">Hydrogenophaga taeniospiralis CCUG 15921</name>
    <dbReference type="NCBI Taxonomy" id="1281780"/>
    <lineage>
        <taxon>Bacteria</taxon>
        <taxon>Pseudomonadati</taxon>
        <taxon>Pseudomonadota</taxon>
        <taxon>Betaproteobacteria</taxon>
        <taxon>Burkholderiales</taxon>
        <taxon>Comamonadaceae</taxon>
        <taxon>Hydrogenophaga</taxon>
    </lineage>
</organism>
<feature type="domain" description="Helicase ATP-binding" evidence="13">
    <location>
        <begin position="35"/>
        <end position="366"/>
    </location>
</feature>
<evidence type="ECO:0000259" key="13">
    <source>
        <dbReference type="PROSITE" id="PS51193"/>
    </source>
</evidence>
<keyword evidence="2 11" id="KW-0479">Metal-binding</keyword>
<dbReference type="NCBIfam" id="NF008729">
    <property type="entry name" value="PRK11747.1"/>
    <property type="match status" value="1"/>
</dbReference>
<evidence type="ECO:0000256" key="7">
    <source>
        <dbReference type="ARBA" id="ARBA00023004"/>
    </source>
</evidence>
<dbReference type="GO" id="GO:0046872">
    <property type="term" value="F:metal ion binding"/>
    <property type="evidence" value="ECO:0007669"/>
    <property type="project" value="UniProtKB-KW"/>
</dbReference>
<keyword evidence="7 11" id="KW-0408">Iron</keyword>
<dbReference type="RefSeq" id="WP_068174775.1">
    <property type="nucleotide sequence ID" value="NZ_AOGK01000025.1"/>
</dbReference>
<dbReference type="GO" id="GO:0003677">
    <property type="term" value="F:DNA binding"/>
    <property type="evidence" value="ECO:0007669"/>
    <property type="project" value="UniProtKB-UniRule"/>
</dbReference>
<dbReference type="EC" id="5.6.2.3" evidence="11"/>
<feature type="region of interest" description="Disordered" evidence="12">
    <location>
        <begin position="1"/>
        <end position="21"/>
    </location>
</feature>
<dbReference type="SUPFAM" id="SSF52540">
    <property type="entry name" value="P-loop containing nucleoside triphosphate hydrolases"/>
    <property type="match status" value="1"/>
</dbReference>
<dbReference type="GO" id="GO:0033677">
    <property type="term" value="F:DNA/RNA helicase activity"/>
    <property type="evidence" value="ECO:0007669"/>
    <property type="project" value="TreeGrafter"/>
</dbReference>
<accession>A0A9X4P0P7</accession>
<dbReference type="SMART" id="SM00487">
    <property type="entry name" value="DEXDc"/>
    <property type="match status" value="1"/>
</dbReference>
<sequence>MNPSAETPEAPPAEPDVLPGGPLAREALALAAFDHMVSHAPGFRARPGQREMAALIAQTLSGVRLGDGSVSGEAGLPDRGIAVVQAGTGVGKSAAYASTVIPLALAQQKRVIISTATVALQEQLIAKDLPALAAALPEPFTFALAKGRGRYVCRLKLDQLSGGDAASADLFESDDALGAADASPAAVAASTVANAAASARAAERWSERAKQYAQWTASLDAGNWDGDRDRLDEPPEGELWSPVAAERHTCTARHCPSYNSCSYYQARARLAQSQVIVVNHDLLLSTLGLHALPAPEDCYLVFDEAHHLGPVAQGQFTESMDLMRSQWLDRLPRAVDEVAGALQHTPGVDVATLARELKAAQGELARLAMARIGALPEWLALTGRARTPEPAEGFRGSARGGFRQAAPPERGYQAPPVVDRFEGGALPPEWLETVLQLHSRASALLKVMEALATQLKANARDNPGDAARCAKLYSRLGVLAPRLQHAQATAELWLQDPAAGQAPLAKWLEASIQHGLVTLTAHACPLQPGSLLRNQLWNKVRAAVVTSASLVTCGGFEHFLHESGLAYDDAVVSREVQSPFDHARQGRLVVVQTRADPKDVEAYTREMLDALMSDLADVRRGALVLFTSKAQMRRAQELLERGLHSDLRDKVLAQGEASRTQLLRRHAERVQAGDPSLLFGLQSFGEGLDLPGELCEWVFITKLPFASPSDPVGQARADWLKAQGRDPFSELVVPATGARLLQWTGRALRSETDEAVVICYDARLLRQSYGRRMLKGLPPYKLQRRSDGVLTDV</sequence>
<evidence type="ECO:0000256" key="1">
    <source>
        <dbReference type="ARBA" id="ARBA00022485"/>
    </source>
</evidence>
<proteinExistence type="inferred from homology"/>
<dbReference type="GO" id="GO:0009432">
    <property type="term" value="P:SOS response"/>
    <property type="evidence" value="ECO:0007669"/>
    <property type="project" value="TreeGrafter"/>
</dbReference>
<feature type="binding site" evidence="11">
    <location>
        <position position="153"/>
    </location>
    <ligand>
        <name>[4Fe-4S] cluster</name>
        <dbReference type="ChEBI" id="CHEBI:49883"/>
    </ligand>
</feature>
<dbReference type="InterPro" id="IPR039000">
    <property type="entry name" value="DinG_proteobact"/>
</dbReference>
<dbReference type="GO" id="GO:0005524">
    <property type="term" value="F:ATP binding"/>
    <property type="evidence" value="ECO:0007669"/>
    <property type="project" value="UniProtKB-UniRule"/>
</dbReference>
<feature type="binding site" evidence="11">
    <location>
        <position position="261"/>
    </location>
    <ligand>
        <name>[4Fe-4S] cluster</name>
        <dbReference type="ChEBI" id="CHEBI:49883"/>
    </ligand>
</feature>
<dbReference type="AlphaFoldDB" id="A0A9X4P0P7"/>
<keyword evidence="4 11" id="KW-0378">Hydrolase</keyword>
<comment type="function">
    <text evidence="11">DNA-dependent ATPase and 5'-3' DNA helicase. Unwinds D-loops, R-loops, forked DNA and G-quadruplex DNA.</text>
</comment>
<reference evidence="14" key="1">
    <citation type="submission" date="2013-01" db="EMBL/GenBank/DDBJ databases">
        <title>Genome draft of Hydrogenophaga taeniospiralis 2K1.</title>
        <authorList>
            <person name="Gomila M."/>
            <person name="Lalucat J."/>
        </authorList>
    </citation>
    <scope>NUCLEOTIDE SEQUENCE</scope>
    <source>
        <strain evidence="14">CCUG 15921</strain>
    </source>
</reference>
<evidence type="ECO:0000256" key="11">
    <source>
        <dbReference type="HAMAP-Rule" id="MF_02205"/>
    </source>
</evidence>
<dbReference type="InterPro" id="IPR014013">
    <property type="entry name" value="Helic_SF1/SF2_ATP-bd_DinG/Rad3"/>
</dbReference>
<keyword evidence="15" id="KW-1185">Reference proteome</keyword>
<dbReference type="InterPro" id="IPR006555">
    <property type="entry name" value="ATP-dep_Helicase_C"/>
</dbReference>
<dbReference type="GO" id="GO:0016818">
    <property type="term" value="F:hydrolase activity, acting on acid anhydrides, in phosphorus-containing anhydrides"/>
    <property type="evidence" value="ECO:0007669"/>
    <property type="project" value="InterPro"/>
</dbReference>
<evidence type="ECO:0000256" key="10">
    <source>
        <dbReference type="ARBA" id="ARBA00023235"/>
    </source>
</evidence>
<evidence type="ECO:0000256" key="2">
    <source>
        <dbReference type="ARBA" id="ARBA00022723"/>
    </source>
</evidence>
<keyword evidence="8 11" id="KW-0411">Iron-sulfur</keyword>
<dbReference type="InterPro" id="IPR027417">
    <property type="entry name" value="P-loop_NTPase"/>
</dbReference>
<evidence type="ECO:0000256" key="12">
    <source>
        <dbReference type="SAM" id="MobiDB-lite"/>
    </source>
</evidence>
<feature type="region of interest" description="Disordered" evidence="12">
    <location>
        <begin position="389"/>
        <end position="413"/>
    </location>
</feature>
<dbReference type="PANTHER" id="PTHR11472:SF59">
    <property type="entry name" value="ATP-DEPENDENT DNA HELICASE DING"/>
    <property type="match status" value="1"/>
</dbReference>
<dbReference type="Gene3D" id="3.40.50.300">
    <property type="entry name" value="P-loop containing nucleotide triphosphate hydrolases"/>
    <property type="match status" value="2"/>
</dbReference>
<dbReference type="PANTHER" id="PTHR11472">
    <property type="entry name" value="DNA REPAIR DEAD HELICASE RAD3/XP-D SUBFAMILY MEMBER"/>
    <property type="match status" value="1"/>
</dbReference>
<dbReference type="InterPro" id="IPR014001">
    <property type="entry name" value="Helicase_ATP-bd"/>
</dbReference>
<feature type="binding site" evidence="11">
    <location>
        <position position="250"/>
    </location>
    <ligand>
        <name>[4Fe-4S] cluster</name>
        <dbReference type="ChEBI" id="CHEBI:49883"/>
    </ligand>
</feature>
<protein>
    <recommendedName>
        <fullName evidence="11">ATP-dependent DNA helicase DinG</fullName>
        <ecNumber evidence="11">5.6.2.3</ecNumber>
    </recommendedName>
    <alternativeName>
        <fullName evidence="11">DNA 5'-3' helicase DinG</fullName>
    </alternativeName>
</protein>
<dbReference type="GO" id="GO:0043139">
    <property type="term" value="F:5'-3' DNA helicase activity"/>
    <property type="evidence" value="ECO:0007669"/>
    <property type="project" value="UniProtKB-UniRule"/>
</dbReference>
<comment type="caution">
    <text evidence="14">The sequence shown here is derived from an EMBL/GenBank/DDBJ whole genome shotgun (WGS) entry which is preliminary data.</text>
</comment>
<keyword evidence="1 11" id="KW-0004">4Fe-4S</keyword>
<gene>
    <name evidence="11 14" type="primary">dinG</name>
    <name evidence="14" type="ORF">H010_21081</name>
</gene>
<evidence type="ECO:0000313" key="15">
    <source>
        <dbReference type="Proteomes" id="UP001152876"/>
    </source>
</evidence>
<dbReference type="InterPro" id="IPR045028">
    <property type="entry name" value="DinG/Rad3-like"/>
</dbReference>
<evidence type="ECO:0000256" key="8">
    <source>
        <dbReference type="ARBA" id="ARBA00023014"/>
    </source>
</evidence>
<evidence type="ECO:0000313" key="14">
    <source>
        <dbReference type="EMBL" id="MDG5977760.1"/>
    </source>
</evidence>
<evidence type="ECO:0000256" key="3">
    <source>
        <dbReference type="ARBA" id="ARBA00022741"/>
    </source>
</evidence>
<evidence type="ECO:0000256" key="9">
    <source>
        <dbReference type="ARBA" id="ARBA00023125"/>
    </source>
</evidence>